<proteinExistence type="predicted"/>
<evidence type="ECO:0000259" key="2">
    <source>
        <dbReference type="PROSITE" id="PS50812"/>
    </source>
</evidence>
<feature type="domain" description="PWWP" evidence="2">
    <location>
        <begin position="84"/>
        <end position="122"/>
    </location>
</feature>
<dbReference type="PROSITE" id="PS50812">
    <property type="entry name" value="PWWP"/>
    <property type="match status" value="1"/>
</dbReference>
<feature type="region of interest" description="Disordered" evidence="1">
    <location>
        <begin position="1"/>
        <end position="55"/>
    </location>
</feature>
<dbReference type="EMBL" id="JAAAHW010008384">
    <property type="protein sequence ID" value="KAF9944430.1"/>
    <property type="molecule type" value="Genomic_DNA"/>
</dbReference>
<feature type="non-terminal residue" evidence="3">
    <location>
        <position position="1"/>
    </location>
</feature>
<dbReference type="InterPro" id="IPR000313">
    <property type="entry name" value="PWWP_dom"/>
</dbReference>
<feature type="non-terminal residue" evidence="3">
    <location>
        <position position="122"/>
    </location>
</feature>
<sequence>IMQTRRQKARSETKEVQAGSSPDMHPGSTAGPTGTTTAKELNGIESTSLTSTPTVTVTVTPAKRKNATLSSLKKEVEIPLAATLPRIVWVYDSEYQWWPGKITQYPPEGNRAIVARFGNIEP</sequence>
<organism evidence="3 4">
    <name type="scientific">Modicella reniformis</name>
    <dbReference type="NCBI Taxonomy" id="1440133"/>
    <lineage>
        <taxon>Eukaryota</taxon>
        <taxon>Fungi</taxon>
        <taxon>Fungi incertae sedis</taxon>
        <taxon>Mucoromycota</taxon>
        <taxon>Mortierellomycotina</taxon>
        <taxon>Mortierellomycetes</taxon>
        <taxon>Mortierellales</taxon>
        <taxon>Mortierellaceae</taxon>
        <taxon>Modicella</taxon>
    </lineage>
</organism>
<dbReference type="AlphaFoldDB" id="A0A9P6IQZ2"/>
<evidence type="ECO:0000313" key="3">
    <source>
        <dbReference type="EMBL" id="KAF9944430.1"/>
    </source>
</evidence>
<gene>
    <name evidence="3" type="ORF">BGZ65_012068</name>
</gene>
<accession>A0A9P6IQZ2</accession>
<protein>
    <recommendedName>
        <fullName evidence="2">PWWP domain-containing protein</fullName>
    </recommendedName>
</protein>
<name>A0A9P6IQZ2_9FUNG</name>
<evidence type="ECO:0000313" key="4">
    <source>
        <dbReference type="Proteomes" id="UP000749646"/>
    </source>
</evidence>
<dbReference type="OrthoDB" id="2505887at2759"/>
<feature type="compositionally biased region" description="Low complexity" evidence="1">
    <location>
        <begin position="26"/>
        <end position="38"/>
    </location>
</feature>
<comment type="caution">
    <text evidence="3">The sequence shown here is derived from an EMBL/GenBank/DDBJ whole genome shotgun (WGS) entry which is preliminary data.</text>
</comment>
<keyword evidence="4" id="KW-1185">Reference proteome</keyword>
<dbReference type="Proteomes" id="UP000749646">
    <property type="component" value="Unassembled WGS sequence"/>
</dbReference>
<evidence type="ECO:0000256" key="1">
    <source>
        <dbReference type="SAM" id="MobiDB-lite"/>
    </source>
</evidence>
<reference evidence="3" key="1">
    <citation type="journal article" date="2020" name="Fungal Divers.">
        <title>Resolving the Mortierellaceae phylogeny through synthesis of multi-gene phylogenetics and phylogenomics.</title>
        <authorList>
            <person name="Vandepol N."/>
            <person name="Liber J."/>
            <person name="Desiro A."/>
            <person name="Na H."/>
            <person name="Kennedy M."/>
            <person name="Barry K."/>
            <person name="Grigoriev I.V."/>
            <person name="Miller A.N."/>
            <person name="O'Donnell K."/>
            <person name="Stajich J.E."/>
            <person name="Bonito G."/>
        </authorList>
    </citation>
    <scope>NUCLEOTIDE SEQUENCE</scope>
    <source>
        <strain evidence="3">MES-2147</strain>
    </source>
</reference>
<feature type="compositionally biased region" description="Low complexity" evidence="1">
    <location>
        <begin position="46"/>
        <end position="55"/>
    </location>
</feature>